<evidence type="ECO:0008006" key="4">
    <source>
        <dbReference type="Google" id="ProtNLM"/>
    </source>
</evidence>
<sequence length="339" mass="38646">MEKEYQVKLTSTEITAIWGSYINDSAILCNLEYFLSKVEDEEIKPLIKHGLAIARGNLKSLTEIFNKEKYPIPYGFKMNEDVNISAPRLYSDIYVLYYLHQSSEIALQGYSMNLSISVRADVYSYFNECISQLTIFLREVKELLLSKGLYIRAPYLPIPEDIDFVRKQSFLKGFFGEKRPLTGTEITNLFTNFGRNAFGAATLLGFSQVAQSKEVSEFLFRGVETAKKHCDIFESTLNEAYLPAPMTWNIEVTDSTSYTFSDKLMMFYTTALIALSIGFYGTSMAMSPRKDLALQYIRLSAEIAKYAEDGAKIMIKNGFLEQPPMALDREELAMQKTKE</sequence>
<dbReference type="EMBL" id="LQYN01000035">
    <property type="protein sequence ID" value="KYD08115.1"/>
    <property type="molecule type" value="Genomic_DNA"/>
</dbReference>
<accession>A0A150L770</accession>
<comment type="caution">
    <text evidence="2">The sequence shown here is derived from an EMBL/GenBank/DDBJ whole genome shotgun (WGS) entry which is preliminary data.</text>
</comment>
<evidence type="ECO:0000313" key="2">
    <source>
        <dbReference type="EMBL" id="KYD08115.1"/>
    </source>
</evidence>
<reference evidence="2 3" key="1">
    <citation type="submission" date="2016-01" db="EMBL/GenBank/DDBJ databases">
        <title>Genome Sequences of Twelve Sporeforming Bacillus Species Isolated from Foods.</title>
        <authorList>
            <person name="Berendsen E.M."/>
            <person name="Wells-Bennik M.H."/>
            <person name="Krawcyk A.O."/>
            <person name="De Jong A."/>
            <person name="Holsappel S."/>
            <person name="Eijlander R.T."/>
            <person name="Kuipers O.P."/>
        </authorList>
    </citation>
    <scope>NUCLEOTIDE SEQUENCE [LARGE SCALE GENOMIC DNA]</scope>
    <source>
        <strain evidence="2 3">B4102</strain>
    </source>
</reference>
<dbReference type="AlphaFoldDB" id="A0A150L770"/>
<dbReference type="STRING" id="46224.B4102_2905"/>
<keyword evidence="3" id="KW-1185">Reference proteome</keyword>
<dbReference type="OrthoDB" id="1675670at2"/>
<keyword evidence="1" id="KW-1133">Transmembrane helix</keyword>
<dbReference type="InterPro" id="IPR012347">
    <property type="entry name" value="Ferritin-like"/>
</dbReference>
<dbReference type="Pfam" id="PF11553">
    <property type="entry name" value="DUF3231"/>
    <property type="match status" value="2"/>
</dbReference>
<dbReference type="Gene3D" id="1.20.1260.10">
    <property type="match status" value="2"/>
</dbReference>
<keyword evidence="1" id="KW-0812">Transmembrane</keyword>
<dbReference type="Proteomes" id="UP000075666">
    <property type="component" value="Unassembled WGS sequence"/>
</dbReference>
<dbReference type="InterPro" id="IPR021617">
    <property type="entry name" value="DUF3231"/>
</dbReference>
<evidence type="ECO:0000256" key="1">
    <source>
        <dbReference type="SAM" id="Phobius"/>
    </source>
</evidence>
<gene>
    <name evidence="2" type="ORF">B4102_2905</name>
</gene>
<dbReference type="PATRIC" id="fig|46224.3.peg.2610"/>
<protein>
    <recommendedName>
        <fullName evidence="4">DUF3231 family protein</fullName>
    </recommendedName>
</protein>
<feature type="transmembrane region" description="Helical" evidence="1">
    <location>
        <begin position="264"/>
        <end position="282"/>
    </location>
</feature>
<keyword evidence="1" id="KW-0472">Membrane</keyword>
<organism evidence="2 3">
    <name type="scientific">Heyndrickxia sporothermodurans</name>
    <dbReference type="NCBI Taxonomy" id="46224"/>
    <lineage>
        <taxon>Bacteria</taxon>
        <taxon>Bacillati</taxon>
        <taxon>Bacillota</taxon>
        <taxon>Bacilli</taxon>
        <taxon>Bacillales</taxon>
        <taxon>Bacillaceae</taxon>
        <taxon>Heyndrickxia</taxon>
    </lineage>
</organism>
<name>A0A150L770_9BACI</name>
<evidence type="ECO:0000313" key="3">
    <source>
        <dbReference type="Proteomes" id="UP000075666"/>
    </source>
</evidence>
<dbReference type="RefSeq" id="WP_066230444.1">
    <property type="nucleotide sequence ID" value="NZ_LQYN01000035.1"/>
</dbReference>
<proteinExistence type="predicted"/>